<feature type="region of interest" description="Disordered" evidence="1">
    <location>
        <begin position="1"/>
        <end position="22"/>
    </location>
</feature>
<evidence type="ECO:0000313" key="4">
    <source>
        <dbReference type="Proteomes" id="UP000240493"/>
    </source>
</evidence>
<sequence length="556" mass="64778">MEDGTSSTYAQRQNQAEDENDKLSQANLAGGAESIDSTLYSPLPWELIQNVVSYLDNRSIKSLRLTCRLFSGLKLRINRVFISPHSVDILAFYAIADSDVYRHDIVEIVYDDAFVRCPADYNDRIYDLAVFQTRFMDPEQVWLQFEVDDNIEEINRRYGTDVKVLSERLGEARRAGYKFSMEDAMQLLIYLQSEQQHNIGTEADAKAFRCALRHFPALRKITVTPAAHGSPFHPLYETPTIRSIPLGMNYPIPRGWPTRRGNNPVMFATPWEEEKEIWRGYNMVAKILAEEKQHHHVSEFIIDAHYIHTGLNCRLFEQPCEEYSNFQTILQQPNFKKLQLSLHVNGQELPNVDWAAFRNNLLRNAIAEASQLEHFSMETNWDMDILDRRIQPPTLQTFLPIESWTALQHFRLWNFPLRSADLISTLSQLTGLRSLELGFLDLYEDDNYHDLLNDMRGTLRLHERPARPKVRLAIPIPDPCTRSRANYLRGRAIWLDEEVEEFLYRGGDNLFVSGEDNLAWTMGIVRDAFDPEYERPYVPLPRVERSHRNPLRFRRG</sequence>
<evidence type="ECO:0000313" key="3">
    <source>
        <dbReference type="EMBL" id="PTB37181.1"/>
    </source>
</evidence>
<dbReference type="Proteomes" id="UP000240493">
    <property type="component" value="Unassembled WGS sequence"/>
</dbReference>
<name>A0A2T3YX83_TRIA4</name>
<proteinExistence type="predicted"/>
<dbReference type="Pfam" id="PF00646">
    <property type="entry name" value="F-box"/>
    <property type="match status" value="1"/>
</dbReference>
<evidence type="ECO:0000256" key="1">
    <source>
        <dbReference type="SAM" id="MobiDB-lite"/>
    </source>
</evidence>
<protein>
    <recommendedName>
        <fullName evidence="2">F-box domain-containing protein</fullName>
    </recommendedName>
</protein>
<gene>
    <name evidence="3" type="ORF">M441DRAFT_30372</name>
</gene>
<dbReference type="InterPro" id="IPR036047">
    <property type="entry name" value="F-box-like_dom_sf"/>
</dbReference>
<dbReference type="AlphaFoldDB" id="A0A2T3YX83"/>
<reference evidence="3 4" key="1">
    <citation type="submission" date="2016-07" db="EMBL/GenBank/DDBJ databases">
        <title>Multiple horizontal gene transfer events from other fungi enriched the ability of initially mycotrophic Trichoderma (Ascomycota) to feed on dead plant biomass.</title>
        <authorList>
            <consortium name="DOE Joint Genome Institute"/>
            <person name="Aerts A."/>
            <person name="Atanasova L."/>
            <person name="Chenthamara K."/>
            <person name="Zhang J."/>
            <person name="Grujic M."/>
            <person name="Henrissat B."/>
            <person name="Kuo A."/>
            <person name="Salamov A."/>
            <person name="Lipzen A."/>
            <person name="Labutti K."/>
            <person name="Barry K."/>
            <person name="Miao Y."/>
            <person name="Rahimi M.J."/>
            <person name="Shen Q."/>
            <person name="Grigoriev I.V."/>
            <person name="Kubicek C.P."/>
            <person name="Druzhinina I.S."/>
        </authorList>
    </citation>
    <scope>NUCLEOTIDE SEQUENCE [LARGE SCALE GENOMIC DNA]</scope>
    <source>
        <strain evidence="3 4">CBS 433.97</strain>
    </source>
</reference>
<keyword evidence="4" id="KW-1185">Reference proteome</keyword>
<evidence type="ECO:0000259" key="2">
    <source>
        <dbReference type="PROSITE" id="PS50181"/>
    </source>
</evidence>
<dbReference type="STRING" id="1042311.A0A2T3YX83"/>
<dbReference type="EMBL" id="KZ679268">
    <property type="protein sequence ID" value="PTB37181.1"/>
    <property type="molecule type" value="Genomic_DNA"/>
</dbReference>
<dbReference type="InterPro" id="IPR001810">
    <property type="entry name" value="F-box_dom"/>
</dbReference>
<feature type="compositionally biased region" description="Polar residues" evidence="1">
    <location>
        <begin position="1"/>
        <end position="14"/>
    </location>
</feature>
<dbReference type="OrthoDB" id="5422579at2759"/>
<dbReference type="SUPFAM" id="SSF81383">
    <property type="entry name" value="F-box domain"/>
    <property type="match status" value="1"/>
</dbReference>
<accession>A0A2T3YX83</accession>
<organism evidence="3 4">
    <name type="scientific">Trichoderma asperellum (strain ATCC 204424 / CBS 433.97 / NBRC 101777)</name>
    <dbReference type="NCBI Taxonomy" id="1042311"/>
    <lineage>
        <taxon>Eukaryota</taxon>
        <taxon>Fungi</taxon>
        <taxon>Dikarya</taxon>
        <taxon>Ascomycota</taxon>
        <taxon>Pezizomycotina</taxon>
        <taxon>Sordariomycetes</taxon>
        <taxon>Hypocreomycetidae</taxon>
        <taxon>Hypocreales</taxon>
        <taxon>Hypocreaceae</taxon>
        <taxon>Trichoderma</taxon>
    </lineage>
</organism>
<dbReference type="PROSITE" id="PS50181">
    <property type="entry name" value="FBOX"/>
    <property type="match status" value="1"/>
</dbReference>
<feature type="domain" description="F-box" evidence="2">
    <location>
        <begin position="37"/>
        <end position="84"/>
    </location>
</feature>